<dbReference type="Proteomes" id="UP000053263">
    <property type="component" value="Unassembled WGS sequence"/>
</dbReference>
<keyword evidence="4" id="KW-1185">Reference proteome</keyword>
<dbReference type="InterPro" id="IPR048661">
    <property type="entry name" value="CPL1-like"/>
</dbReference>
<dbReference type="HOGENOM" id="CLU_063728_0_0_1"/>
<feature type="chain" id="PRO_5002204081" description="Protein CPL1-like domain-containing protein" evidence="1">
    <location>
        <begin position="23"/>
        <end position="279"/>
    </location>
</feature>
<dbReference type="AlphaFoldDB" id="A0A0C9T632"/>
<dbReference type="PANTHER" id="PTHR35192">
    <property type="entry name" value="PROTEIN, PUTATIVE-RELATED"/>
    <property type="match status" value="1"/>
</dbReference>
<dbReference type="Pfam" id="PF21671">
    <property type="entry name" value="CPL1-like"/>
    <property type="match status" value="1"/>
</dbReference>
<organism evidence="3 4">
    <name type="scientific">Plicaturopsis crispa FD-325 SS-3</name>
    <dbReference type="NCBI Taxonomy" id="944288"/>
    <lineage>
        <taxon>Eukaryota</taxon>
        <taxon>Fungi</taxon>
        <taxon>Dikarya</taxon>
        <taxon>Basidiomycota</taxon>
        <taxon>Agaricomycotina</taxon>
        <taxon>Agaricomycetes</taxon>
        <taxon>Agaricomycetidae</taxon>
        <taxon>Amylocorticiales</taxon>
        <taxon>Amylocorticiaceae</taxon>
        <taxon>Plicatura</taxon>
        <taxon>Plicaturopsis crispa</taxon>
    </lineage>
</organism>
<evidence type="ECO:0000313" key="4">
    <source>
        <dbReference type="Proteomes" id="UP000053263"/>
    </source>
</evidence>
<feature type="domain" description="Protein CPL1-like" evidence="2">
    <location>
        <begin position="190"/>
        <end position="253"/>
    </location>
</feature>
<evidence type="ECO:0000313" key="3">
    <source>
        <dbReference type="EMBL" id="KII84764.1"/>
    </source>
</evidence>
<sequence>MRGFTSFVLAALSVLSATGAYAQGHLGRRALLDVCANVDVDLNVLGIVFGKIDVCLCLSAIPTFLETNVVAIAAVDLLGIADVTAALTALINAAPDHKTCHYPDHALPQCIPGSPCGFSCSDGFVPSLPQDPTQCVCPAGKKVCNGVCTSAPCPSGLSSRKRDVQQMQYWAQCPRELRACGVYGGAARAWECVDTESDLESCGGCAIPLFDKAPSGVDCTALHGVSDVACMSGHCVVKRCMPGFEPSVDGSVCLSESSQGHGIAEAVEYAVEHLPFWKH</sequence>
<dbReference type="OrthoDB" id="439917at2759"/>
<reference evidence="3 4" key="1">
    <citation type="submission" date="2014-06" db="EMBL/GenBank/DDBJ databases">
        <title>Evolutionary Origins and Diversification of the Mycorrhizal Mutualists.</title>
        <authorList>
            <consortium name="DOE Joint Genome Institute"/>
            <consortium name="Mycorrhizal Genomics Consortium"/>
            <person name="Kohler A."/>
            <person name="Kuo A."/>
            <person name="Nagy L.G."/>
            <person name="Floudas D."/>
            <person name="Copeland A."/>
            <person name="Barry K.W."/>
            <person name="Cichocki N."/>
            <person name="Veneault-Fourrey C."/>
            <person name="LaButti K."/>
            <person name="Lindquist E.A."/>
            <person name="Lipzen A."/>
            <person name="Lundell T."/>
            <person name="Morin E."/>
            <person name="Murat C."/>
            <person name="Riley R."/>
            <person name="Ohm R."/>
            <person name="Sun H."/>
            <person name="Tunlid A."/>
            <person name="Henrissat B."/>
            <person name="Grigoriev I.V."/>
            <person name="Hibbett D.S."/>
            <person name="Martin F."/>
        </authorList>
    </citation>
    <scope>NUCLEOTIDE SEQUENCE [LARGE SCALE GENOMIC DNA]</scope>
    <source>
        <strain evidence="3 4">FD-325 SS-3</strain>
    </source>
</reference>
<name>A0A0C9T632_PLICR</name>
<dbReference type="PANTHER" id="PTHR35192:SF2">
    <property type="entry name" value="APPLE DOMAIN-CONTAINING PROTEIN"/>
    <property type="match status" value="1"/>
</dbReference>
<evidence type="ECO:0000256" key="1">
    <source>
        <dbReference type="SAM" id="SignalP"/>
    </source>
</evidence>
<accession>A0A0C9T632</accession>
<protein>
    <recommendedName>
        <fullName evidence="2">Protein CPL1-like domain-containing protein</fullName>
    </recommendedName>
</protein>
<feature type="signal peptide" evidence="1">
    <location>
        <begin position="1"/>
        <end position="22"/>
    </location>
</feature>
<proteinExistence type="predicted"/>
<dbReference type="EMBL" id="KN832569">
    <property type="protein sequence ID" value="KII84764.1"/>
    <property type="molecule type" value="Genomic_DNA"/>
</dbReference>
<keyword evidence="1" id="KW-0732">Signal</keyword>
<evidence type="ECO:0000259" key="2">
    <source>
        <dbReference type="Pfam" id="PF21671"/>
    </source>
</evidence>
<dbReference type="InterPro" id="IPR038955">
    <property type="entry name" value="PriA/CPL1_fungi"/>
</dbReference>
<gene>
    <name evidence="3" type="ORF">PLICRDRAFT_45568</name>
</gene>